<proteinExistence type="predicted"/>
<protein>
    <submittedName>
        <fullName evidence="1">Uncharacterized protein</fullName>
    </submittedName>
</protein>
<reference evidence="1" key="1">
    <citation type="journal article" date="2014" name="Front. Microbiol.">
        <title>High frequency of phylogenetically diverse reductive dehalogenase-homologous genes in deep subseafloor sedimentary metagenomes.</title>
        <authorList>
            <person name="Kawai M."/>
            <person name="Futagami T."/>
            <person name="Toyoda A."/>
            <person name="Takaki Y."/>
            <person name="Nishi S."/>
            <person name="Hori S."/>
            <person name="Arai W."/>
            <person name="Tsubouchi T."/>
            <person name="Morono Y."/>
            <person name="Uchiyama I."/>
            <person name="Ito T."/>
            <person name="Fujiyama A."/>
            <person name="Inagaki F."/>
            <person name="Takami H."/>
        </authorList>
    </citation>
    <scope>NUCLEOTIDE SEQUENCE</scope>
    <source>
        <strain evidence="1">Expedition CK06-06</strain>
    </source>
</reference>
<accession>X1THB5</accession>
<sequence>DMGFGEMAENIPSIGRVALQKGNIAFAVGLLENAFHETCRIVVLKNEEIEAEEPGLLEEAKSLQPRIYFQKIDVLIIDQIGKNIAGTGFDTNVVGRFHTPYAYAEDSPEVTRMAILDLTEQSHGNANGVGIADFTTRRLYDKLIFEQTYPNSLTSTVPISVKIPMVLDNDRQVIQAGIKTCNRLDKHNVRLVRIKDTISLGEIEVSQSLAGEVGRSESMELVGSPYELDFDESGNLF</sequence>
<organism evidence="1">
    <name type="scientific">marine sediment metagenome</name>
    <dbReference type="NCBI Taxonomy" id="412755"/>
    <lineage>
        <taxon>unclassified sequences</taxon>
        <taxon>metagenomes</taxon>
        <taxon>ecological metagenomes</taxon>
    </lineage>
</organism>
<comment type="caution">
    <text evidence="1">The sequence shown here is derived from an EMBL/GenBank/DDBJ whole genome shotgun (WGS) entry which is preliminary data.</text>
</comment>
<dbReference type="AlphaFoldDB" id="X1THB5"/>
<feature type="non-terminal residue" evidence="1">
    <location>
        <position position="1"/>
    </location>
</feature>
<evidence type="ECO:0000313" key="1">
    <source>
        <dbReference type="EMBL" id="GAI90756.1"/>
    </source>
</evidence>
<dbReference type="EMBL" id="BARW01024341">
    <property type="protein sequence ID" value="GAI90756.1"/>
    <property type="molecule type" value="Genomic_DNA"/>
</dbReference>
<name>X1THB5_9ZZZZ</name>
<gene>
    <name evidence="1" type="ORF">S12H4_40150</name>
</gene>